<comment type="caution">
    <text evidence="2">The sequence shown here is derived from an EMBL/GenBank/DDBJ whole genome shotgun (WGS) entry which is preliminary data.</text>
</comment>
<feature type="domain" description="Putative restriction endonuclease" evidence="1">
    <location>
        <begin position="40"/>
        <end position="184"/>
    </location>
</feature>
<dbReference type="EMBL" id="CAJRAU010000009">
    <property type="protein sequence ID" value="CAG5073790.1"/>
    <property type="molecule type" value="Genomic_DNA"/>
</dbReference>
<dbReference type="PANTHER" id="PTHR34107:SF4">
    <property type="entry name" value="SLL1222 PROTEIN"/>
    <property type="match status" value="1"/>
</dbReference>
<dbReference type="SUPFAM" id="SSF52980">
    <property type="entry name" value="Restriction endonuclease-like"/>
    <property type="match status" value="1"/>
</dbReference>
<organism evidence="2 3">
    <name type="scientific">Dyadobacter linearis</name>
    <dbReference type="NCBI Taxonomy" id="2823330"/>
    <lineage>
        <taxon>Bacteria</taxon>
        <taxon>Pseudomonadati</taxon>
        <taxon>Bacteroidota</taxon>
        <taxon>Cytophagia</taxon>
        <taxon>Cytophagales</taxon>
        <taxon>Spirosomataceae</taxon>
        <taxon>Dyadobacter</taxon>
    </lineage>
</organism>
<accession>A0ABM8UX26</accession>
<dbReference type="InterPro" id="IPR008538">
    <property type="entry name" value="Uma2"/>
</dbReference>
<dbReference type="InterPro" id="IPR011335">
    <property type="entry name" value="Restrct_endonuc-II-like"/>
</dbReference>
<evidence type="ECO:0000313" key="3">
    <source>
        <dbReference type="Proteomes" id="UP000679725"/>
    </source>
</evidence>
<dbReference type="Gene3D" id="3.90.1570.10">
    <property type="entry name" value="tt1808, chain A"/>
    <property type="match status" value="1"/>
</dbReference>
<dbReference type="CDD" id="cd06260">
    <property type="entry name" value="DUF820-like"/>
    <property type="match status" value="1"/>
</dbReference>
<proteinExistence type="predicted"/>
<dbReference type="RefSeq" id="WP_215236179.1">
    <property type="nucleotide sequence ID" value="NZ_CAJRAU010000009.1"/>
</dbReference>
<gene>
    <name evidence="2" type="ORF">DYBT9623_04923</name>
</gene>
<dbReference type="Pfam" id="PF05685">
    <property type="entry name" value="Uma2"/>
    <property type="match status" value="1"/>
</dbReference>
<reference evidence="2 3" key="1">
    <citation type="submission" date="2021-04" db="EMBL/GenBank/DDBJ databases">
        <authorList>
            <person name="Rodrigo-Torres L."/>
            <person name="Arahal R. D."/>
            <person name="Lucena T."/>
        </authorList>
    </citation>
    <scope>NUCLEOTIDE SEQUENCE [LARGE SCALE GENOMIC DNA]</scope>
    <source>
        <strain evidence="2 3">CECT 9623</strain>
    </source>
</reference>
<dbReference type="InterPro" id="IPR012296">
    <property type="entry name" value="Nuclease_put_TT1808"/>
</dbReference>
<dbReference type="Proteomes" id="UP000679725">
    <property type="component" value="Unassembled WGS sequence"/>
</dbReference>
<protein>
    <recommendedName>
        <fullName evidence="1">Putative restriction endonuclease domain-containing protein</fullName>
    </recommendedName>
</protein>
<evidence type="ECO:0000259" key="1">
    <source>
        <dbReference type="Pfam" id="PF05685"/>
    </source>
</evidence>
<keyword evidence="3" id="KW-1185">Reference proteome</keyword>
<evidence type="ECO:0000313" key="2">
    <source>
        <dbReference type="EMBL" id="CAG5073790.1"/>
    </source>
</evidence>
<dbReference type="PANTHER" id="PTHR34107">
    <property type="entry name" value="SLL0198 PROTEIN-RELATED"/>
    <property type="match status" value="1"/>
</dbReference>
<name>A0ABM8UX26_9BACT</name>
<sequence>MNSSIISRILESPDAYLIVDAAERALEKERELRLKFLDEITDDDRAEFINGEIIKHAPECLKHNRVNGLVLRLLGLCVTKQQNGEFGFGKLMICLTRNAYQPDFCFFNNEKSSQFTADQTLFPAPNFIAEIISISSEQRDRGVKFRDYQAHQIEEYWIIDPDCEKIDQYHLKGDEYELILKSGNGTITSFAIEGLHIPIRSIFDANENLKTLQDLGYTQSSSTLTPPNS</sequence>